<reference evidence="2 3" key="1">
    <citation type="submission" date="2018-03" db="EMBL/GenBank/DDBJ databases">
        <authorList>
            <person name="Guldener U."/>
        </authorList>
    </citation>
    <scope>NUCLEOTIDE SEQUENCE [LARGE SCALE GENOMIC DNA]</scope>
    <source>
        <strain evidence="2 3">NBRC100155</strain>
    </source>
</reference>
<evidence type="ECO:0000256" key="1">
    <source>
        <dbReference type="SAM" id="MobiDB-lite"/>
    </source>
</evidence>
<dbReference type="Pfam" id="PF13826">
    <property type="entry name" value="Monooxy_af470-like"/>
    <property type="match status" value="1"/>
</dbReference>
<proteinExistence type="predicted"/>
<accession>A0A5C3DZR0</accession>
<evidence type="ECO:0000313" key="3">
    <source>
        <dbReference type="Proteomes" id="UP000324022"/>
    </source>
</evidence>
<dbReference type="AlphaFoldDB" id="A0A5C3DZR0"/>
<evidence type="ECO:0000313" key="2">
    <source>
        <dbReference type="EMBL" id="SPO23595.1"/>
    </source>
</evidence>
<sequence length="316" mass="35045">MTSSGIEDATHTPVFAPFEQKPWSQYGQAHSFSASGRPKTKSGTSATSLNILRDNFTISTWLLLGASLQCGLVAAFGARLWIVSLPVLVLGLRCIKTILQAAGVLKNPYMEGVIPGRTTCHFPDKDGWYKGSPSNQSVAVLLISARSNHALGMLGPGYKEAGEFFSQCVKWLEEDAAGRGFLGMTQWLNCGDRTASNELLLIGYFRSVEDIHGLAHHAVHRAPWKWWNESKKKLDHITLTHEIFWCDAGNWENIFVNCKPTHMGSSVVKGGDGKWRSPLIYVSAAHRSSANRLRRKQNQAEQQRQEETDTITGEVY</sequence>
<keyword evidence="3" id="KW-1185">Reference proteome</keyword>
<dbReference type="InterPro" id="IPR025444">
    <property type="entry name" value="Monooxy_af470"/>
</dbReference>
<organism evidence="2 3">
    <name type="scientific">Ustilago trichophora</name>
    <dbReference type="NCBI Taxonomy" id="86804"/>
    <lineage>
        <taxon>Eukaryota</taxon>
        <taxon>Fungi</taxon>
        <taxon>Dikarya</taxon>
        <taxon>Basidiomycota</taxon>
        <taxon>Ustilaginomycotina</taxon>
        <taxon>Ustilaginomycetes</taxon>
        <taxon>Ustilaginales</taxon>
        <taxon>Ustilaginaceae</taxon>
        <taxon>Ustilago</taxon>
    </lineage>
</organism>
<dbReference type="OrthoDB" id="3202396at2759"/>
<feature type="region of interest" description="Disordered" evidence="1">
    <location>
        <begin position="291"/>
        <end position="316"/>
    </location>
</feature>
<dbReference type="Proteomes" id="UP000324022">
    <property type="component" value="Unassembled WGS sequence"/>
</dbReference>
<dbReference type="EMBL" id="OOIN01000006">
    <property type="protein sequence ID" value="SPO23595.1"/>
    <property type="molecule type" value="Genomic_DNA"/>
</dbReference>
<name>A0A5C3DZR0_9BASI</name>
<gene>
    <name evidence="2" type="ORF">UTRI_03879_B</name>
</gene>
<protein>
    <submittedName>
        <fullName evidence="2">Uncharacterized protein</fullName>
    </submittedName>
</protein>